<feature type="region of interest" description="Disordered" evidence="1">
    <location>
        <begin position="24"/>
        <end position="68"/>
    </location>
</feature>
<accession>A0A9Q0H0U2</accession>
<evidence type="ECO:0000256" key="1">
    <source>
        <dbReference type="SAM" id="MobiDB-lite"/>
    </source>
</evidence>
<comment type="caution">
    <text evidence="2">The sequence shown here is derived from an EMBL/GenBank/DDBJ whole genome shotgun (WGS) entry which is preliminary data.</text>
</comment>
<feature type="compositionally biased region" description="Polar residues" evidence="1">
    <location>
        <begin position="41"/>
        <end position="52"/>
    </location>
</feature>
<dbReference type="EMBL" id="JAMYWD010000011">
    <property type="protein sequence ID" value="KAJ4957149.1"/>
    <property type="molecule type" value="Genomic_DNA"/>
</dbReference>
<proteinExistence type="predicted"/>
<reference evidence="2" key="1">
    <citation type="journal article" date="2023" name="Plant J.">
        <title>The genome of the king protea, Protea cynaroides.</title>
        <authorList>
            <person name="Chang J."/>
            <person name="Duong T.A."/>
            <person name="Schoeman C."/>
            <person name="Ma X."/>
            <person name="Roodt D."/>
            <person name="Barker N."/>
            <person name="Li Z."/>
            <person name="Van de Peer Y."/>
            <person name="Mizrachi E."/>
        </authorList>
    </citation>
    <scope>NUCLEOTIDE SEQUENCE</scope>
    <source>
        <tissue evidence="2">Young leaves</tissue>
    </source>
</reference>
<organism evidence="2 3">
    <name type="scientific">Protea cynaroides</name>
    <dbReference type="NCBI Taxonomy" id="273540"/>
    <lineage>
        <taxon>Eukaryota</taxon>
        <taxon>Viridiplantae</taxon>
        <taxon>Streptophyta</taxon>
        <taxon>Embryophyta</taxon>
        <taxon>Tracheophyta</taxon>
        <taxon>Spermatophyta</taxon>
        <taxon>Magnoliopsida</taxon>
        <taxon>Proteales</taxon>
        <taxon>Proteaceae</taxon>
        <taxon>Protea</taxon>
    </lineage>
</organism>
<dbReference type="AlphaFoldDB" id="A0A9Q0H0U2"/>
<evidence type="ECO:0000313" key="2">
    <source>
        <dbReference type="EMBL" id="KAJ4957149.1"/>
    </source>
</evidence>
<gene>
    <name evidence="2" type="ORF">NE237_013932</name>
</gene>
<dbReference type="Proteomes" id="UP001141806">
    <property type="component" value="Unassembled WGS sequence"/>
</dbReference>
<evidence type="ECO:0000313" key="3">
    <source>
        <dbReference type="Proteomes" id="UP001141806"/>
    </source>
</evidence>
<name>A0A9Q0H0U2_9MAGN</name>
<feature type="compositionally biased region" description="Basic and acidic residues" evidence="1">
    <location>
        <begin position="24"/>
        <end position="38"/>
    </location>
</feature>
<protein>
    <submittedName>
        <fullName evidence="2">Uncharacterized protein</fullName>
    </submittedName>
</protein>
<keyword evidence="3" id="KW-1185">Reference proteome</keyword>
<sequence length="139" mass="16201">MHCCGLRVDEIHLDAYRIRSMENEPSVDDNRAGWREEDQNWEISSEQSSDWESQGHHEPKPTPSWSPCLAIPNRIEQTAIYIEDVEDCPSDDRQTYCVTFFGDQIRTTLTNTASVVDDWIADIRRIHHHRIDQSSSSWV</sequence>